<dbReference type="InterPro" id="IPR011989">
    <property type="entry name" value="ARM-like"/>
</dbReference>
<name>A0ABN8R5X7_9CNID</name>
<dbReference type="PANTHER" id="PTHR23424">
    <property type="entry name" value="SERUM AMYLOID A"/>
    <property type="match status" value="1"/>
</dbReference>
<sequence length="611" mass="68928">PLSVTPSAIFSFSLRPVIGTGPNFLDEQSMGSDKFRTVPRKRLREMDDRNPSPPRLSAEEIELIQCDNIGDTVFSKKWVLATLMKLIQSVQTNAEGSQDDFANDEQQREQQQSAREVEDFHSHDLDDDFERELCELWDMSMNADVATFLEEMETTEVLLDAVLRSQSARVTEICVGILANMACSHEVCTKMMRNKELVNLVAALLDEPDAPVLVEVTRLIHVCLSNNEVLLKWKDVLETETVFKNLMYILENSLNVDLLTNCSQVVDKVLDSSDEMLRTWADLPLVTAVCEAMKQMHMRSEQLHIVETLLHILQMISTVEQGVQGLGDSINEIALGCVDNQKFHWNGVLTLFLCFLKSFYDISISLCMNELFFLLLRYEIQGIMKVLLGLLGYSCKIHRKRSKSSLNRFSFSENEENRLDRSLSCEERPVGDQKTDSETNTAGDQPSGNSSAIKRENNTNEGNDVHVSSNDHIKNPKEEQADEAEGSRRESIEVVACSSRDELFNMETATDHEEGHEGDIPDVHHQYFTVGTGFLKDVISESAKAPKCVSSMIAPHETLLQKIVHYASRIKVYNTLVSDLVESTLSISELSSLHKKLSERLYTHKVRSGLG</sequence>
<feature type="compositionally biased region" description="Polar residues" evidence="4">
    <location>
        <begin position="459"/>
        <end position="468"/>
    </location>
</feature>
<comment type="subcellular location">
    <subcellularLocation>
        <location evidence="1">Nucleus</location>
    </subcellularLocation>
</comment>
<feature type="non-terminal residue" evidence="5">
    <location>
        <position position="1"/>
    </location>
</feature>
<feature type="compositionally biased region" description="Basic and acidic residues" evidence="4">
    <location>
        <begin position="420"/>
        <end position="437"/>
    </location>
</feature>
<gene>
    <name evidence="5" type="ORF">PLOB_00014727</name>
</gene>
<feature type="non-terminal residue" evidence="5">
    <location>
        <position position="611"/>
    </location>
</feature>
<dbReference type="InterPro" id="IPR016024">
    <property type="entry name" value="ARM-type_fold"/>
</dbReference>
<evidence type="ECO:0008006" key="7">
    <source>
        <dbReference type="Google" id="ProtNLM"/>
    </source>
</evidence>
<evidence type="ECO:0000256" key="3">
    <source>
        <dbReference type="ARBA" id="ARBA00038401"/>
    </source>
</evidence>
<evidence type="ECO:0000256" key="1">
    <source>
        <dbReference type="ARBA" id="ARBA00004123"/>
    </source>
</evidence>
<proteinExistence type="inferred from homology"/>
<feature type="compositionally biased region" description="Polar residues" evidence="4">
    <location>
        <begin position="438"/>
        <end position="452"/>
    </location>
</feature>
<dbReference type="PANTHER" id="PTHR23424:SF23">
    <property type="entry name" value="PROTEIN SAAL1"/>
    <property type="match status" value="1"/>
</dbReference>
<dbReference type="SUPFAM" id="SSF48371">
    <property type="entry name" value="ARM repeat"/>
    <property type="match status" value="1"/>
</dbReference>
<evidence type="ECO:0000256" key="4">
    <source>
        <dbReference type="SAM" id="MobiDB-lite"/>
    </source>
</evidence>
<feature type="region of interest" description="Disordered" evidence="4">
    <location>
        <begin position="95"/>
        <end position="121"/>
    </location>
</feature>
<evidence type="ECO:0000256" key="2">
    <source>
        <dbReference type="ARBA" id="ARBA00023242"/>
    </source>
</evidence>
<accession>A0ABN8R5X7</accession>
<feature type="region of interest" description="Disordered" evidence="4">
    <location>
        <begin position="420"/>
        <end position="491"/>
    </location>
</feature>
<dbReference type="EMBL" id="CALNXK010000189">
    <property type="protein sequence ID" value="CAH3174291.1"/>
    <property type="molecule type" value="Genomic_DNA"/>
</dbReference>
<organism evidence="5 6">
    <name type="scientific">Porites lobata</name>
    <dbReference type="NCBI Taxonomy" id="104759"/>
    <lineage>
        <taxon>Eukaryota</taxon>
        <taxon>Metazoa</taxon>
        <taxon>Cnidaria</taxon>
        <taxon>Anthozoa</taxon>
        <taxon>Hexacorallia</taxon>
        <taxon>Scleractinia</taxon>
        <taxon>Fungiina</taxon>
        <taxon>Poritidae</taxon>
        <taxon>Porites</taxon>
    </lineage>
</organism>
<reference evidence="5 6" key="1">
    <citation type="submission" date="2022-05" db="EMBL/GenBank/DDBJ databases">
        <authorList>
            <consortium name="Genoscope - CEA"/>
            <person name="William W."/>
        </authorList>
    </citation>
    <scope>NUCLEOTIDE SEQUENCE [LARGE SCALE GENOMIC DNA]</scope>
</reference>
<keyword evidence="6" id="KW-1185">Reference proteome</keyword>
<dbReference type="Proteomes" id="UP001159405">
    <property type="component" value="Unassembled WGS sequence"/>
</dbReference>
<comment type="caution">
    <text evidence="5">The sequence shown here is derived from an EMBL/GenBank/DDBJ whole genome shotgun (WGS) entry which is preliminary data.</text>
</comment>
<evidence type="ECO:0000313" key="6">
    <source>
        <dbReference type="Proteomes" id="UP001159405"/>
    </source>
</evidence>
<evidence type="ECO:0000313" key="5">
    <source>
        <dbReference type="EMBL" id="CAH3174291.1"/>
    </source>
</evidence>
<protein>
    <recommendedName>
        <fullName evidence="7">Protein saal1</fullName>
    </recommendedName>
</protein>
<feature type="compositionally biased region" description="Basic and acidic residues" evidence="4">
    <location>
        <begin position="469"/>
        <end position="491"/>
    </location>
</feature>
<dbReference type="Gene3D" id="1.25.10.10">
    <property type="entry name" value="Leucine-rich Repeat Variant"/>
    <property type="match status" value="1"/>
</dbReference>
<comment type="similarity">
    <text evidence="3">Belongs to the SAAL1 family.</text>
</comment>
<keyword evidence="2" id="KW-0539">Nucleus</keyword>
<dbReference type="InterPro" id="IPR052464">
    <property type="entry name" value="Synovial_Prolif_Regulator"/>
</dbReference>